<keyword evidence="2" id="KW-1185">Reference proteome</keyword>
<sequence>MHLKQTKLKHFQFLIIFLFHFLSPTMLPSTINKAMKILQWIRFRGQTIIPRYFFR</sequence>
<dbReference type="Proteomes" id="UP001163603">
    <property type="component" value="Chromosome 6"/>
</dbReference>
<proteinExistence type="predicted"/>
<reference evidence="2" key="1">
    <citation type="journal article" date="2023" name="G3 (Bethesda)">
        <title>Genome assembly and association tests identify interacting loci associated with vigor, precocity, and sex in interspecific pistachio rootstocks.</title>
        <authorList>
            <person name="Palmer W."/>
            <person name="Jacygrad E."/>
            <person name="Sagayaradj S."/>
            <person name="Cavanaugh K."/>
            <person name="Han R."/>
            <person name="Bertier L."/>
            <person name="Beede B."/>
            <person name="Kafkas S."/>
            <person name="Golino D."/>
            <person name="Preece J."/>
            <person name="Michelmore R."/>
        </authorList>
    </citation>
    <scope>NUCLEOTIDE SEQUENCE [LARGE SCALE GENOMIC DNA]</scope>
</reference>
<comment type="caution">
    <text evidence="1">The sequence shown here is derived from an EMBL/GenBank/DDBJ whole genome shotgun (WGS) entry which is preliminary data.</text>
</comment>
<evidence type="ECO:0000313" key="2">
    <source>
        <dbReference type="Proteomes" id="UP001163603"/>
    </source>
</evidence>
<organism evidence="1 2">
    <name type="scientific">Pistacia integerrima</name>
    <dbReference type="NCBI Taxonomy" id="434235"/>
    <lineage>
        <taxon>Eukaryota</taxon>
        <taxon>Viridiplantae</taxon>
        <taxon>Streptophyta</taxon>
        <taxon>Embryophyta</taxon>
        <taxon>Tracheophyta</taxon>
        <taxon>Spermatophyta</taxon>
        <taxon>Magnoliopsida</taxon>
        <taxon>eudicotyledons</taxon>
        <taxon>Gunneridae</taxon>
        <taxon>Pentapetalae</taxon>
        <taxon>rosids</taxon>
        <taxon>malvids</taxon>
        <taxon>Sapindales</taxon>
        <taxon>Anacardiaceae</taxon>
        <taxon>Pistacia</taxon>
    </lineage>
</organism>
<gene>
    <name evidence="1" type="ORF">Pint_23268</name>
</gene>
<accession>A0ACC0YK64</accession>
<dbReference type="EMBL" id="CM047741">
    <property type="protein sequence ID" value="KAJ0037421.1"/>
    <property type="molecule type" value="Genomic_DNA"/>
</dbReference>
<name>A0ACC0YK64_9ROSI</name>
<evidence type="ECO:0000313" key="1">
    <source>
        <dbReference type="EMBL" id="KAJ0037421.1"/>
    </source>
</evidence>
<protein>
    <submittedName>
        <fullName evidence="1">Uncharacterized protein</fullName>
    </submittedName>
</protein>